<proteinExistence type="predicted"/>
<organism evidence="1 2">
    <name type="scientific">Rickettsia amblyommatis str. Ac/Pa</name>
    <dbReference type="NCBI Taxonomy" id="1359164"/>
    <lineage>
        <taxon>Bacteria</taxon>
        <taxon>Pseudomonadati</taxon>
        <taxon>Pseudomonadota</taxon>
        <taxon>Alphaproteobacteria</taxon>
        <taxon>Rickettsiales</taxon>
        <taxon>Rickettsiaceae</taxon>
        <taxon>Rickettsieae</taxon>
        <taxon>Rickettsia</taxon>
        <taxon>spotted fever group</taxon>
    </lineage>
</organism>
<dbReference type="EMBL" id="LANR01000001">
    <property type="protein sequence ID" value="KJV61443.1"/>
    <property type="molecule type" value="Genomic_DNA"/>
</dbReference>
<name>A0A0F3N075_RICAM</name>
<protein>
    <submittedName>
        <fullName evidence="1">Uncharacterized protein</fullName>
    </submittedName>
</protein>
<dbReference type="AlphaFoldDB" id="A0A0F3N075"/>
<dbReference type="Proteomes" id="UP000033556">
    <property type="component" value="Unassembled WGS sequence"/>
</dbReference>
<dbReference type="PATRIC" id="fig|1359164.3.peg.447"/>
<comment type="caution">
    <text evidence="1">The sequence shown here is derived from an EMBL/GenBank/DDBJ whole genome shotgun (WGS) entry which is preliminary data.</text>
</comment>
<evidence type="ECO:0000313" key="2">
    <source>
        <dbReference type="Proteomes" id="UP000033556"/>
    </source>
</evidence>
<gene>
    <name evidence="1" type="ORF">APHACPA_0450</name>
</gene>
<sequence length="44" mass="4914">MKLKARFISLYAGCPPTRNDIAQVSQSIQQCSAFAMVTKNHTTR</sequence>
<accession>A0A0F3N075</accession>
<reference evidence="1 2" key="1">
    <citation type="submission" date="2015-01" db="EMBL/GenBank/DDBJ databases">
        <title>Genome Sequencing of Rickettsiales.</title>
        <authorList>
            <person name="Daugherty S.C."/>
            <person name="Su Q."/>
            <person name="Abolude K."/>
            <person name="Beier-Sexton M."/>
            <person name="Carlyon J.A."/>
            <person name="Carter R."/>
            <person name="Day N.P."/>
            <person name="Dumler S.J."/>
            <person name="Dyachenko V."/>
            <person name="Godinez A."/>
            <person name="Kurtti T.J."/>
            <person name="Lichay M."/>
            <person name="Mullins K.E."/>
            <person name="Ott S."/>
            <person name="Pappas-Brown V."/>
            <person name="Paris D.H."/>
            <person name="Patel P."/>
            <person name="Richards A.L."/>
            <person name="Sadzewicz L."/>
            <person name="Sears K."/>
            <person name="Seidman D."/>
            <person name="Sengamalay N."/>
            <person name="Stenos J."/>
            <person name="Tallon L.J."/>
            <person name="Vincent G."/>
            <person name="Fraser C.M."/>
            <person name="Munderloh U."/>
            <person name="Dunning-Hotopp J.C."/>
        </authorList>
    </citation>
    <scope>NUCLEOTIDE SEQUENCE [LARGE SCALE GENOMIC DNA]</scope>
    <source>
        <strain evidence="1 2">Ac/Pa</strain>
    </source>
</reference>
<keyword evidence="2" id="KW-1185">Reference proteome</keyword>
<evidence type="ECO:0000313" key="1">
    <source>
        <dbReference type="EMBL" id="KJV61443.1"/>
    </source>
</evidence>